<dbReference type="InterPro" id="IPR005828">
    <property type="entry name" value="MFS_sugar_transport-like"/>
</dbReference>
<comment type="caution">
    <text evidence="6">The sequence shown here is derived from an EMBL/GenBank/DDBJ whole genome shotgun (WGS) entry which is preliminary data.</text>
</comment>
<dbReference type="PANTHER" id="PTHR48022">
    <property type="entry name" value="PLASTIDIC GLUCOSE TRANSPORTER 4"/>
    <property type="match status" value="1"/>
</dbReference>
<feature type="transmembrane region" description="Helical" evidence="5">
    <location>
        <begin position="335"/>
        <end position="358"/>
    </location>
</feature>
<keyword evidence="7" id="KW-1185">Reference proteome</keyword>
<feature type="transmembrane region" description="Helical" evidence="5">
    <location>
        <begin position="370"/>
        <end position="391"/>
    </location>
</feature>
<dbReference type="GO" id="GO:0005351">
    <property type="term" value="F:carbohydrate:proton symporter activity"/>
    <property type="evidence" value="ECO:0007669"/>
    <property type="project" value="TreeGrafter"/>
</dbReference>
<accession>A0AAX6MVD6</accession>
<dbReference type="InterPro" id="IPR036259">
    <property type="entry name" value="MFS_trans_sf"/>
</dbReference>
<evidence type="ECO:0000256" key="3">
    <source>
        <dbReference type="ARBA" id="ARBA00022989"/>
    </source>
</evidence>
<dbReference type="Gene3D" id="1.20.1250.20">
    <property type="entry name" value="MFS general substrate transporter like domains"/>
    <property type="match status" value="1"/>
</dbReference>
<evidence type="ECO:0000256" key="4">
    <source>
        <dbReference type="ARBA" id="ARBA00023136"/>
    </source>
</evidence>
<evidence type="ECO:0000256" key="2">
    <source>
        <dbReference type="ARBA" id="ARBA00022692"/>
    </source>
</evidence>
<dbReference type="EMBL" id="JBANMG010000002">
    <property type="protein sequence ID" value="KAK6956142.1"/>
    <property type="molecule type" value="Genomic_DNA"/>
</dbReference>
<keyword evidence="3 5" id="KW-1133">Transmembrane helix</keyword>
<dbReference type="SUPFAM" id="SSF103473">
    <property type="entry name" value="MFS general substrate transporter"/>
    <property type="match status" value="1"/>
</dbReference>
<dbReference type="Pfam" id="PF00083">
    <property type="entry name" value="Sugar_tr"/>
    <property type="match status" value="1"/>
</dbReference>
<dbReference type="InterPro" id="IPR050360">
    <property type="entry name" value="MFS_Sugar_Transporters"/>
</dbReference>
<keyword evidence="2 5" id="KW-0812">Transmembrane</keyword>
<sequence length="485" mass="55208">MADPLDGIDGSLRGENHNTDAPWGMAVYRVCYDDDAAWQQMLARIEETVQWRLKLAGRKDLLARHKLVIMEDPSKFSGMNSDEIREEFTEWAAEEHRRNWGGKHNKDPYFSGARYNFCLVVDDLSLESLDKRVIAPVIKILQKDFSPWTEEEAKEMGFIGEDGDSVLPAGFWEGGVTDSEEENVGWMYIPVVDLPESPRWLVSQGQMDKAKEVLARLYGNDEADHRLDELQASQQEPQQDDPQHGEAEEETVEQVGCLGMLCCGRIHPNMITIMVQLNQAMTGYGAVSVYGSQIFQLLGMLQWISEYATLGNYIFYFITMVFTVNLVDKYGRRKLMLWGSCGLTICFIILAITAMNLLSSDGGFKSTIGTIVLVGLTAIFGASWLTTVWLIPTEIYPDKTRAQGGAISVVVWGIANFFRYDVDTHWLQQLDLLVVRGVRMYQPFGRIADFLLFARDWRQEFSRNSAILRISQREEKLLGTCDRRW</sequence>
<gene>
    <name evidence="6" type="ORF">Daesc_001414</name>
</gene>
<evidence type="ECO:0000256" key="1">
    <source>
        <dbReference type="ARBA" id="ARBA00004141"/>
    </source>
</evidence>
<proteinExistence type="predicted"/>
<dbReference type="PANTHER" id="PTHR48022:SF68">
    <property type="entry name" value="MAJOR FACILITATOR SUPERFAMILY (MFS) PROFILE DOMAIN-CONTAINING PROTEIN-RELATED"/>
    <property type="match status" value="1"/>
</dbReference>
<evidence type="ECO:0000313" key="6">
    <source>
        <dbReference type="EMBL" id="KAK6956142.1"/>
    </source>
</evidence>
<name>A0AAX6MVD6_9PEZI</name>
<dbReference type="AlphaFoldDB" id="A0AAX6MVD6"/>
<organism evidence="6 7">
    <name type="scientific">Daldinia eschscholtzii</name>
    <dbReference type="NCBI Taxonomy" id="292717"/>
    <lineage>
        <taxon>Eukaryota</taxon>
        <taxon>Fungi</taxon>
        <taxon>Dikarya</taxon>
        <taxon>Ascomycota</taxon>
        <taxon>Pezizomycotina</taxon>
        <taxon>Sordariomycetes</taxon>
        <taxon>Xylariomycetidae</taxon>
        <taxon>Xylariales</taxon>
        <taxon>Hypoxylaceae</taxon>
        <taxon>Daldinia</taxon>
    </lineage>
</organism>
<feature type="transmembrane region" description="Helical" evidence="5">
    <location>
        <begin position="310"/>
        <end position="328"/>
    </location>
</feature>
<reference evidence="6 7" key="1">
    <citation type="journal article" date="2024" name="Front Chem Biol">
        <title>Unveiling the potential of Daldinia eschscholtzii MFLUCC 19-0629 through bioactivity and bioinformatics studies for enhanced sustainable agriculture production.</title>
        <authorList>
            <person name="Brooks S."/>
            <person name="Weaver J.A."/>
            <person name="Klomchit A."/>
            <person name="Alharthi S.A."/>
            <person name="Onlamun T."/>
            <person name="Nurani R."/>
            <person name="Vong T.K."/>
            <person name="Alberti F."/>
            <person name="Greco C."/>
        </authorList>
    </citation>
    <scope>NUCLEOTIDE SEQUENCE [LARGE SCALE GENOMIC DNA]</scope>
    <source>
        <strain evidence="6">MFLUCC 19-0629</strain>
    </source>
</reference>
<dbReference type="Proteomes" id="UP001369815">
    <property type="component" value="Unassembled WGS sequence"/>
</dbReference>
<keyword evidence="4 5" id="KW-0472">Membrane</keyword>
<dbReference type="GO" id="GO:0016020">
    <property type="term" value="C:membrane"/>
    <property type="evidence" value="ECO:0007669"/>
    <property type="project" value="UniProtKB-SubCell"/>
</dbReference>
<evidence type="ECO:0000256" key="5">
    <source>
        <dbReference type="SAM" id="Phobius"/>
    </source>
</evidence>
<evidence type="ECO:0000313" key="7">
    <source>
        <dbReference type="Proteomes" id="UP001369815"/>
    </source>
</evidence>
<protein>
    <submittedName>
        <fullName evidence="6">Uncharacterized protein</fullName>
    </submittedName>
</protein>
<comment type="subcellular location">
    <subcellularLocation>
        <location evidence="1">Membrane</location>
        <topology evidence="1">Multi-pass membrane protein</topology>
    </subcellularLocation>
</comment>